<dbReference type="InterPro" id="IPR000182">
    <property type="entry name" value="GNAT_dom"/>
</dbReference>
<protein>
    <submittedName>
        <fullName evidence="4">N-acetyltransferase</fullName>
    </submittedName>
</protein>
<accession>A0ABW9ZWZ4</accession>
<dbReference type="PANTHER" id="PTHR43072:SF23">
    <property type="entry name" value="UPF0039 PROTEIN C11D3.02C"/>
    <property type="match status" value="1"/>
</dbReference>
<dbReference type="InterPro" id="IPR016181">
    <property type="entry name" value="Acyl_CoA_acyltransferase"/>
</dbReference>
<dbReference type="Gene3D" id="3.40.630.30">
    <property type="match status" value="1"/>
</dbReference>
<proteinExistence type="predicted"/>
<evidence type="ECO:0000256" key="2">
    <source>
        <dbReference type="ARBA" id="ARBA00023315"/>
    </source>
</evidence>
<gene>
    <name evidence="4" type="ORF">GWC95_14010</name>
</gene>
<dbReference type="PANTHER" id="PTHR43072">
    <property type="entry name" value="N-ACETYLTRANSFERASE"/>
    <property type="match status" value="1"/>
</dbReference>
<keyword evidence="2" id="KW-0012">Acyltransferase</keyword>
<dbReference type="Pfam" id="PF13302">
    <property type="entry name" value="Acetyltransf_3"/>
    <property type="match status" value="1"/>
</dbReference>
<evidence type="ECO:0000313" key="4">
    <source>
        <dbReference type="EMBL" id="NCI51045.1"/>
    </source>
</evidence>
<evidence type="ECO:0000313" key="5">
    <source>
        <dbReference type="Proteomes" id="UP000753802"/>
    </source>
</evidence>
<feature type="domain" description="N-acetyltransferase" evidence="3">
    <location>
        <begin position="2"/>
        <end position="159"/>
    </location>
</feature>
<dbReference type="RefSeq" id="WP_161819345.1">
    <property type="nucleotide sequence ID" value="NZ_JAACJS010000015.1"/>
</dbReference>
<dbReference type="PROSITE" id="PS51186">
    <property type="entry name" value="GNAT"/>
    <property type="match status" value="1"/>
</dbReference>
<organism evidence="4 5">
    <name type="scientific">Sediminibacterium roseum</name>
    <dbReference type="NCBI Taxonomy" id="1978412"/>
    <lineage>
        <taxon>Bacteria</taxon>
        <taxon>Pseudomonadati</taxon>
        <taxon>Bacteroidota</taxon>
        <taxon>Chitinophagia</taxon>
        <taxon>Chitinophagales</taxon>
        <taxon>Chitinophagaceae</taxon>
        <taxon>Sediminibacterium</taxon>
    </lineage>
</organism>
<dbReference type="CDD" id="cd04301">
    <property type="entry name" value="NAT_SF"/>
    <property type="match status" value="1"/>
</dbReference>
<reference evidence="4 5" key="1">
    <citation type="submission" date="2020-01" db="EMBL/GenBank/DDBJ databases">
        <title>Genome analysis.</title>
        <authorList>
            <person name="Wu S."/>
            <person name="Wang G."/>
        </authorList>
    </citation>
    <scope>NUCLEOTIDE SEQUENCE [LARGE SCALE GENOMIC DNA]</scope>
    <source>
        <strain evidence="4 5">SYL130</strain>
    </source>
</reference>
<comment type="caution">
    <text evidence="4">The sequence shown here is derived from an EMBL/GenBank/DDBJ whole genome shotgun (WGS) entry which is preliminary data.</text>
</comment>
<keyword evidence="5" id="KW-1185">Reference proteome</keyword>
<sequence length="164" mass="18522">MPSYRNAVIDDLDNIVSIYNSTIATRMVTADTEEVSTSSKRGWFEAHNEQLPLWVIEDEEKNTIGWVSFQAFYGRPAYAATAEISIYLHHTQRGKGLGKEILLYTIGRAKTLGLKTLIGYIFSHNLPSLKLFRHAGFDEWGHLPNIASLDGVERSLLILGRRID</sequence>
<evidence type="ECO:0000256" key="1">
    <source>
        <dbReference type="ARBA" id="ARBA00022679"/>
    </source>
</evidence>
<dbReference type="Proteomes" id="UP000753802">
    <property type="component" value="Unassembled WGS sequence"/>
</dbReference>
<name>A0ABW9ZWZ4_9BACT</name>
<dbReference type="SUPFAM" id="SSF55729">
    <property type="entry name" value="Acyl-CoA N-acyltransferases (Nat)"/>
    <property type="match status" value="1"/>
</dbReference>
<dbReference type="EMBL" id="JAACJS010000015">
    <property type="protein sequence ID" value="NCI51045.1"/>
    <property type="molecule type" value="Genomic_DNA"/>
</dbReference>
<keyword evidence="1" id="KW-0808">Transferase</keyword>
<evidence type="ECO:0000259" key="3">
    <source>
        <dbReference type="PROSITE" id="PS51186"/>
    </source>
</evidence>